<accession>A0A8J8MNI5</accession>
<evidence type="ECO:0000256" key="6">
    <source>
        <dbReference type="ARBA" id="ARBA00022723"/>
    </source>
</evidence>
<evidence type="ECO:0000313" key="12">
    <source>
        <dbReference type="Proteomes" id="UP000683246"/>
    </source>
</evidence>
<evidence type="ECO:0000256" key="4">
    <source>
        <dbReference type="ARBA" id="ARBA00011062"/>
    </source>
</evidence>
<dbReference type="InterPro" id="IPR002828">
    <property type="entry name" value="SurE-like_Pase/nucleotidase"/>
</dbReference>
<evidence type="ECO:0000256" key="8">
    <source>
        <dbReference type="ARBA" id="ARBA00022801"/>
    </source>
</evidence>
<dbReference type="InterPro" id="IPR030048">
    <property type="entry name" value="SurE"/>
</dbReference>
<keyword evidence="7 9" id="KW-0547">Nucleotide-binding</keyword>
<dbReference type="GO" id="GO:0008254">
    <property type="term" value="F:3'-nucleotidase activity"/>
    <property type="evidence" value="ECO:0007669"/>
    <property type="project" value="TreeGrafter"/>
</dbReference>
<dbReference type="GO" id="GO:0005737">
    <property type="term" value="C:cytoplasm"/>
    <property type="evidence" value="ECO:0007669"/>
    <property type="project" value="UniProtKB-SubCell"/>
</dbReference>
<dbReference type="Gene3D" id="3.40.1210.10">
    <property type="entry name" value="Survival protein SurE-like phosphatase/nucleotidase"/>
    <property type="match status" value="1"/>
</dbReference>
<dbReference type="PANTHER" id="PTHR30457">
    <property type="entry name" value="5'-NUCLEOTIDASE SURE"/>
    <property type="match status" value="1"/>
</dbReference>
<evidence type="ECO:0000256" key="1">
    <source>
        <dbReference type="ARBA" id="ARBA00000815"/>
    </source>
</evidence>
<name>A0A8J8MNI5_9FIRM</name>
<dbReference type="GO" id="GO:0008253">
    <property type="term" value="F:5'-nucleotidase activity"/>
    <property type="evidence" value="ECO:0007669"/>
    <property type="project" value="UniProtKB-UniRule"/>
</dbReference>
<gene>
    <name evidence="9 11" type="primary">surE</name>
    <name evidence="11" type="ORF">HZI73_20145</name>
</gene>
<comment type="similarity">
    <text evidence="4 9">Belongs to the SurE nucleotidase family.</text>
</comment>
<feature type="domain" description="Survival protein SurE-like phosphatase/nucleotidase" evidence="10">
    <location>
        <begin position="4"/>
        <end position="188"/>
    </location>
</feature>
<dbReference type="NCBIfam" id="NF010543">
    <property type="entry name" value="PRK13933.1"/>
    <property type="match status" value="1"/>
</dbReference>
<sequence>MKLLLTNDDGVHAKGIYALCKELEKYHDIIVVAPEDQRSATSHSITIREPLIVKKVELPGLKSKAYSVSGTPADCVRMGLDQLVESDIDMVISGINIGYNLGTDVLYSGTVSAAVEATLCGLPAIAVSTHHDAEISMYDTAATYVHQVIEKAVKNKLQNDIVLNVNVPSIEKQYIKGLKVCKIGTLQYRAFYRESKREDESRVYTLEGEEIVDQIEETDAYYVGKGYITITPLHYDLTNFSILKDVTKWF</sequence>
<comment type="cofactor">
    <cofactor evidence="2">
        <name>Mg(2+)</name>
        <dbReference type="ChEBI" id="CHEBI:18420"/>
    </cofactor>
</comment>
<keyword evidence="8 9" id="KW-0378">Hydrolase</keyword>
<dbReference type="FunFam" id="3.40.1210.10:FF:000001">
    <property type="entry name" value="5'/3'-nucleotidase SurE"/>
    <property type="match status" value="1"/>
</dbReference>
<dbReference type="NCBIfam" id="NF001490">
    <property type="entry name" value="PRK00346.1-4"/>
    <property type="match status" value="1"/>
</dbReference>
<comment type="function">
    <text evidence="9">Nucleotidase that shows phosphatase activity on nucleoside 5'-monophosphates.</text>
</comment>
<dbReference type="GO" id="GO:0004309">
    <property type="term" value="F:exopolyphosphatase activity"/>
    <property type="evidence" value="ECO:0007669"/>
    <property type="project" value="TreeGrafter"/>
</dbReference>
<dbReference type="GO" id="GO:0000166">
    <property type="term" value="F:nucleotide binding"/>
    <property type="evidence" value="ECO:0007669"/>
    <property type="project" value="UniProtKB-KW"/>
</dbReference>
<evidence type="ECO:0000256" key="5">
    <source>
        <dbReference type="ARBA" id="ARBA00022490"/>
    </source>
</evidence>
<dbReference type="Proteomes" id="UP000683246">
    <property type="component" value="Chromosome"/>
</dbReference>
<feature type="binding site" evidence="9">
    <location>
        <position position="8"/>
    </location>
    <ligand>
        <name>a divalent metal cation</name>
        <dbReference type="ChEBI" id="CHEBI:60240"/>
    </ligand>
</feature>
<evidence type="ECO:0000313" key="11">
    <source>
        <dbReference type="EMBL" id="QUI24468.1"/>
    </source>
</evidence>
<organism evidence="11 12">
    <name type="scientific">Vallitalea pronyensis</name>
    <dbReference type="NCBI Taxonomy" id="1348613"/>
    <lineage>
        <taxon>Bacteria</taxon>
        <taxon>Bacillati</taxon>
        <taxon>Bacillota</taxon>
        <taxon>Clostridia</taxon>
        <taxon>Lachnospirales</taxon>
        <taxon>Vallitaleaceae</taxon>
        <taxon>Vallitalea</taxon>
    </lineage>
</organism>
<evidence type="ECO:0000256" key="3">
    <source>
        <dbReference type="ARBA" id="ARBA00004496"/>
    </source>
</evidence>
<dbReference type="AlphaFoldDB" id="A0A8J8MNI5"/>
<feature type="binding site" evidence="9">
    <location>
        <position position="39"/>
    </location>
    <ligand>
        <name>a divalent metal cation</name>
        <dbReference type="ChEBI" id="CHEBI:60240"/>
    </ligand>
</feature>
<evidence type="ECO:0000256" key="7">
    <source>
        <dbReference type="ARBA" id="ARBA00022741"/>
    </source>
</evidence>
<dbReference type="KEGG" id="vpy:HZI73_20145"/>
<dbReference type="NCBIfam" id="TIGR00087">
    <property type="entry name" value="surE"/>
    <property type="match status" value="1"/>
</dbReference>
<dbReference type="HAMAP" id="MF_00060">
    <property type="entry name" value="SurE"/>
    <property type="match status" value="1"/>
</dbReference>
<evidence type="ECO:0000256" key="9">
    <source>
        <dbReference type="HAMAP-Rule" id="MF_00060"/>
    </source>
</evidence>
<keyword evidence="5 9" id="KW-0963">Cytoplasm</keyword>
<keyword evidence="12" id="KW-1185">Reference proteome</keyword>
<comment type="cofactor">
    <cofactor evidence="9">
        <name>a divalent metal cation</name>
        <dbReference type="ChEBI" id="CHEBI:60240"/>
    </cofactor>
    <text evidence="9">Binds 1 divalent metal cation per subunit.</text>
</comment>
<protein>
    <recommendedName>
        <fullName evidence="9">5'-nucleotidase SurE</fullName>
        <ecNumber evidence="9">3.1.3.5</ecNumber>
    </recommendedName>
    <alternativeName>
        <fullName evidence="9">Nucleoside 5'-monophosphate phosphohydrolase</fullName>
    </alternativeName>
</protein>
<dbReference type="PANTHER" id="PTHR30457:SF12">
    <property type="entry name" value="5'_3'-NUCLEOTIDASE SURE"/>
    <property type="match status" value="1"/>
</dbReference>
<proteinExistence type="inferred from homology"/>
<dbReference type="EC" id="3.1.3.5" evidence="9"/>
<reference evidence="11" key="1">
    <citation type="submission" date="2020-07" db="EMBL/GenBank/DDBJ databases">
        <title>Vallitalea pronyensis genome.</title>
        <authorList>
            <person name="Postec A."/>
        </authorList>
    </citation>
    <scope>NUCLEOTIDE SEQUENCE</scope>
    <source>
        <strain evidence="11">FatNI3</strain>
    </source>
</reference>
<evidence type="ECO:0000259" key="10">
    <source>
        <dbReference type="Pfam" id="PF01975"/>
    </source>
</evidence>
<dbReference type="SUPFAM" id="SSF64167">
    <property type="entry name" value="SurE-like"/>
    <property type="match status" value="1"/>
</dbReference>
<dbReference type="RefSeq" id="WP_212695161.1">
    <property type="nucleotide sequence ID" value="NZ_CP058649.1"/>
</dbReference>
<comment type="catalytic activity">
    <reaction evidence="1 9">
        <text>a ribonucleoside 5'-phosphate + H2O = a ribonucleoside + phosphate</text>
        <dbReference type="Rhea" id="RHEA:12484"/>
        <dbReference type="ChEBI" id="CHEBI:15377"/>
        <dbReference type="ChEBI" id="CHEBI:18254"/>
        <dbReference type="ChEBI" id="CHEBI:43474"/>
        <dbReference type="ChEBI" id="CHEBI:58043"/>
        <dbReference type="EC" id="3.1.3.5"/>
    </reaction>
</comment>
<dbReference type="InterPro" id="IPR036523">
    <property type="entry name" value="SurE-like_sf"/>
</dbReference>
<comment type="subcellular location">
    <subcellularLocation>
        <location evidence="3 9">Cytoplasm</location>
    </subcellularLocation>
</comment>
<dbReference type="GO" id="GO:0046872">
    <property type="term" value="F:metal ion binding"/>
    <property type="evidence" value="ECO:0007669"/>
    <property type="project" value="UniProtKB-UniRule"/>
</dbReference>
<dbReference type="Pfam" id="PF01975">
    <property type="entry name" value="SurE"/>
    <property type="match status" value="1"/>
</dbReference>
<dbReference type="EMBL" id="CP058649">
    <property type="protein sequence ID" value="QUI24468.1"/>
    <property type="molecule type" value="Genomic_DNA"/>
</dbReference>
<evidence type="ECO:0000256" key="2">
    <source>
        <dbReference type="ARBA" id="ARBA00001946"/>
    </source>
</evidence>
<feature type="binding site" evidence="9">
    <location>
        <position position="9"/>
    </location>
    <ligand>
        <name>a divalent metal cation</name>
        <dbReference type="ChEBI" id="CHEBI:60240"/>
    </ligand>
</feature>
<keyword evidence="6 9" id="KW-0479">Metal-binding</keyword>
<feature type="binding site" evidence="9">
    <location>
        <position position="96"/>
    </location>
    <ligand>
        <name>a divalent metal cation</name>
        <dbReference type="ChEBI" id="CHEBI:60240"/>
    </ligand>
</feature>